<feature type="signal peptide" evidence="2">
    <location>
        <begin position="1"/>
        <end position="20"/>
    </location>
</feature>
<evidence type="ECO:0000313" key="3">
    <source>
        <dbReference type="EMBL" id="MEL1251868.1"/>
    </source>
</evidence>
<accession>A0ABU9IHF4</accession>
<proteinExistence type="predicted"/>
<dbReference type="EMBL" id="JBBYHV010000002">
    <property type="protein sequence ID" value="MEL1251868.1"/>
    <property type="molecule type" value="Genomic_DNA"/>
</dbReference>
<sequence length="544" mass="58522">MKTVLGLSAALLFGAVPALAQDNEGGHSERGVTAAPDDGEEAADHAEHASEETSGPTELLPNYGNGGFPVTTSVPEAQAFFDNGMELAFAFAHQEAIDAMAEAVRRDPACAMCLAGHAYTLGPTLNYGKTMEERAEALAVAEQALALAEAGDSEFERAFAAAMVARYRNEGDMDGRDLAYAEAMAELAAAHPEHDTLQTLAADARMMIDFEQATMRQAMDLLEPVLARNPDHTGAFHFYIHATEIYGEPALAEAAADRLAAMELDASHLVHMPSHTYYWVGRYGDAADANRIAVQLGEHQAMVMADDDPMAVWNIPYHAHNVIFGLGGALMSGDSRTALMLARPLIERVQAQEEGSFFGQLLTSSAYFAMGRFESPTVVLELPEPQLPYLKAGWHYARGEAYAFLGNTAGLAAEREAIPAHIELSEEDEENRLAAADQMLAITRAVLAGRLATMQGRHHEAAAAFAEAAMIEETEDFSRFSDPPAFWYPVRRDLALALLAAGDEEGALREARATLEVRPHDPVAEPLVERLSAGLGDVEVASAD</sequence>
<evidence type="ECO:0008006" key="5">
    <source>
        <dbReference type="Google" id="ProtNLM"/>
    </source>
</evidence>
<dbReference type="Gene3D" id="1.25.40.10">
    <property type="entry name" value="Tetratricopeptide repeat domain"/>
    <property type="match status" value="1"/>
</dbReference>
<name>A0ABU9IHF4_9SPHN</name>
<feature type="chain" id="PRO_5047142588" description="Tetratricopeptide repeat protein" evidence="2">
    <location>
        <begin position="21"/>
        <end position="544"/>
    </location>
</feature>
<dbReference type="Proteomes" id="UP001497045">
    <property type="component" value="Unassembled WGS sequence"/>
</dbReference>
<dbReference type="PANTHER" id="PTHR45588:SF1">
    <property type="entry name" value="WW DOMAIN-CONTAINING PROTEIN"/>
    <property type="match status" value="1"/>
</dbReference>
<dbReference type="PANTHER" id="PTHR45588">
    <property type="entry name" value="TPR DOMAIN-CONTAINING PROTEIN"/>
    <property type="match status" value="1"/>
</dbReference>
<evidence type="ECO:0000256" key="2">
    <source>
        <dbReference type="SAM" id="SignalP"/>
    </source>
</evidence>
<feature type="region of interest" description="Disordered" evidence="1">
    <location>
        <begin position="22"/>
        <end position="64"/>
    </location>
</feature>
<organism evidence="3 4">
    <name type="scientific">Aurantiacibacter gilvus</name>
    <dbReference type="NCBI Taxonomy" id="3139141"/>
    <lineage>
        <taxon>Bacteria</taxon>
        <taxon>Pseudomonadati</taxon>
        <taxon>Pseudomonadota</taxon>
        <taxon>Alphaproteobacteria</taxon>
        <taxon>Sphingomonadales</taxon>
        <taxon>Erythrobacteraceae</taxon>
        <taxon>Aurantiacibacter</taxon>
    </lineage>
</organism>
<evidence type="ECO:0000256" key="1">
    <source>
        <dbReference type="SAM" id="MobiDB-lite"/>
    </source>
</evidence>
<keyword evidence="2" id="KW-0732">Signal</keyword>
<protein>
    <recommendedName>
        <fullName evidence="5">Tetratricopeptide repeat protein</fullName>
    </recommendedName>
</protein>
<gene>
    <name evidence="3" type="ORF">AAEO60_14415</name>
</gene>
<dbReference type="RefSeq" id="WP_341674410.1">
    <property type="nucleotide sequence ID" value="NZ_JBBYHV010000002.1"/>
</dbReference>
<keyword evidence="4" id="KW-1185">Reference proteome</keyword>
<dbReference type="SUPFAM" id="SSF48452">
    <property type="entry name" value="TPR-like"/>
    <property type="match status" value="1"/>
</dbReference>
<dbReference type="InterPro" id="IPR011990">
    <property type="entry name" value="TPR-like_helical_dom_sf"/>
</dbReference>
<comment type="caution">
    <text evidence="3">The sequence shown here is derived from an EMBL/GenBank/DDBJ whole genome shotgun (WGS) entry which is preliminary data.</text>
</comment>
<evidence type="ECO:0000313" key="4">
    <source>
        <dbReference type="Proteomes" id="UP001497045"/>
    </source>
</evidence>
<reference evidence="3 4" key="1">
    <citation type="submission" date="2024-04" db="EMBL/GenBank/DDBJ databases">
        <title>Aurantiacibacter sp. DGU6 16S ribosomal RNA gene Genome sequencing and assembly.</title>
        <authorList>
            <person name="Park S."/>
        </authorList>
    </citation>
    <scope>NUCLEOTIDE SEQUENCE [LARGE SCALE GENOMIC DNA]</scope>
    <source>
        <strain evidence="3 4">DGU6</strain>
    </source>
</reference>
<feature type="compositionally biased region" description="Basic and acidic residues" evidence="1">
    <location>
        <begin position="42"/>
        <end position="51"/>
    </location>
</feature>